<evidence type="ECO:0000313" key="4">
    <source>
        <dbReference type="Proteomes" id="UP000782880"/>
    </source>
</evidence>
<evidence type="ECO:0000313" key="3">
    <source>
        <dbReference type="EMBL" id="HJG27693.1"/>
    </source>
</evidence>
<dbReference type="SMART" id="SM00491">
    <property type="entry name" value="HELICc2"/>
    <property type="match status" value="1"/>
</dbReference>
<keyword evidence="3" id="KW-0347">Helicase</keyword>
<dbReference type="Gene3D" id="3.40.50.300">
    <property type="entry name" value="P-loop containing nucleotide triphosphate hydrolases"/>
    <property type="match status" value="1"/>
</dbReference>
<organism evidence="3 4">
    <name type="scientific">Subdoligranulum variabile</name>
    <dbReference type="NCBI Taxonomy" id="214851"/>
    <lineage>
        <taxon>Bacteria</taxon>
        <taxon>Bacillati</taxon>
        <taxon>Bacillota</taxon>
        <taxon>Clostridia</taxon>
        <taxon>Eubacteriales</taxon>
        <taxon>Oscillospiraceae</taxon>
        <taxon>Subdoligranulum</taxon>
    </lineage>
</organism>
<keyword evidence="3" id="KW-0378">Hydrolase</keyword>
<feature type="non-terminal residue" evidence="3">
    <location>
        <position position="1"/>
    </location>
</feature>
<dbReference type="Proteomes" id="UP000782880">
    <property type="component" value="Unassembled WGS sequence"/>
</dbReference>
<evidence type="ECO:0000256" key="1">
    <source>
        <dbReference type="ARBA" id="ARBA00038058"/>
    </source>
</evidence>
<dbReference type="InterPro" id="IPR027417">
    <property type="entry name" value="P-loop_NTPase"/>
</dbReference>
<proteinExistence type="inferred from homology"/>
<dbReference type="Pfam" id="PF13307">
    <property type="entry name" value="Helicase_C_2"/>
    <property type="match status" value="1"/>
</dbReference>
<dbReference type="PANTHER" id="PTHR11472">
    <property type="entry name" value="DNA REPAIR DEAD HELICASE RAD3/XP-D SUBFAMILY MEMBER"/>
    <property type="match status" value="1"/>
</dbReference>
<gene>
    <name evidence="3" type="ORF">K8V20_03485</name>
</gene>
<dbReference type="GO" id="GO:0003678">
    <property type="term" value="F:DNA helicase activity"/>
    <property type="evidence" value="ECO:0007669"/>
    <property type="project" value="TreeGrafter"/>
</dbReference>
<sequence length="172" mass="19247">MGEVYELLKDALDLPILQARRGSQAVVEQFKQLVNGVLLAGGSCWEGIDFPGDLVSLLVIVRLPFPVPDPVREARREQYPDLHSYIQAEIVPEMQQKLRQGFGRAIRTENDSCAVAILDPRAALDGRYHQSALDALPDGIPITTKIEDIEPFLRAHKSPDYFFRIPKIINTG</sequence>
<keyword evidence="3" id="KW-0067">ATP-binding</keyword>
<comment type="similarity">
    <text evidence="1">Belongs to the helicase family. DinG subfamily.</text>
</comment>
<dbReference type="GO" id="GO:0016818">
    <property type="term" value="F:hydrolase activity, acting on acid anhydrides, in phosphorus-containing anhydrides"/>
    <property type="evidence" value="ECO:0007669"/>
    <property type="project" value="InterPro"/>
</dbReference>
<dbReference type="EMBL" id="DYVE01000087">
    <property type="protein sequence ID" value="HJG27693.1"/>
    <property type="molecule type" value="Genomic_DNA"/>
</dbReference>
<name>A0A921IJA1_9FIRM</name>
<dbReference type="PANTHER" id="PTHR11472:SF34">
    <property type="entry name" value="REGULATOR OF TELOMERE ELONGATION HELICASE 1"/>
    <property type="match status" value="1"/>
</dbReference>
<dbReference type="GO" id="GO:0006139">
    <property type="term" value="P:nucleobase-containing compound metabolic process"/>
    <property type="evidence" value="ECO:0007669"/>
    <property type="project" value="InterPro"/>
</dbReference>
<reference evidence="3" key="1">
    <citation type="journal article" date="2021" name="PeerJ">
        <title>Extensive microbial diversity within the chicken gut microbiome revealed by metagenomics and culture.</title>
        <authorList>
            <person name="Gilroy R."/>
            <person name="Ravi A."/>
            <person name="Getino M."/>
            <person name="Pursley I."/>
            <person name="Horton D.L."/>
            <person name="Alikhan N.F."/>
            <person name="Baker D."/>
            <person name="Gharbi K."/>
            <person name="Hall N."/>
            <person name="Watson M."/>
            <person name="Adriaenssens E.M."/>
            <person name="Foster-Nyarko E."/>
            <person name="Jarju S."/>
            <person name="Secka A."/>
            <person name="Antonio M."/>
            <person name="Oren A."/>
            <person name="Chaudhuri R.R."/>
            <person name="La Ragione R."/>
            <person name="Hildebrand F."/>
            <person name="Pallen M.J."/>
        </authorList>
    </citation>
    <scope>NUCLEOTIDE SEQUENCE</scope>
    <source>
        <strain evidence="3">ChiBcec21-2208</strain>
    </source>
</reference>
<evidence type="ECO:0000259" key="2">
    <source>
        <dbReference type="SMART" id="SM00491"/>
    </source>
</evidence>
<keyword evidence="3" id="KW-0547">Nucleotide-binding</keyword>
<feature type="domain" description="ATP-dependent helicase C-terminal" evidence="2">
    <location>
        <begin position="2"/>
        <end position="124"/>
    </location>
</feature>
<reference evidence="3" key="2">
    <citation type="submission" date="2021-09" db="EMBL/GenBank/DDBJ databases">
        <authorList>
            <person name="Gilroy R."/>
        </authorList>
    </citation>
    <scope>NUCLEOTIDE SEQUENCE</scope>
    <source>
        <strain evidence="3">ChiBcec21-2208</strain>
    </source>
</reference>
<comment type="caution">
    <text evidence="3">The sequence shown here is derived from an EMBL/GenBank/DDBJ whole genome shotgun (WGS) entry which is preliminary data.</text>
</comment>
<dbReference type="GO" id="GO:0005524">
    <property type="term" value="F:ATP binding"/>
    <property type="evidence" value="ECO:0007669"/>
    <property type="project" value="InterPro"/>
</dbReference>
<dbReference type="InterPro" id="IPR006555">
    <property type="entry name" value="ATP-dep_Helicase_C"/>
</dbReference>
<protein>
    <submittedName>
        <fullName evidence="3">ATP-dependent DNA helicase</fullName>
    </submittedName>
</protein>
<dbReference type="GO" id="GO:0003676">
    <property type="term" value="F:nucleic acid binding"/>
    <property type="evidence" value="ECO:0007669"/>
    <property type="project" value="InterPro"/>
</dbReference>
<dbReference type="AlphaFoldDB" id="A0A921IJA1"/>
<dbReference type="InterPro" id="IPR045028">
    <property type="entry name" value="DinG/Rad3-like"/>
</dbReference>
<accession>A0A921IJA1</accession>